<dbReference type="NCBIfam" id="TIGR02292">
    <property type="entry name" value="ygfB_yecA"/>
    <property type="match status" value="1"/>
</dbReference>
<dbReference type="InterPro" id="IPR004027">
    <property type="entry name" value="SEC_C_motif"/>
</dbReference>
<dbReference type="Pfam" id="PF03695">
    <property type="entry name" value="UPF0149"/>
    <property type="match status" value="1"/>
</dbReference>
<dbReference type="InterPro" id="IPR036255">
    <property type="entry name" value="YgfB-like_sf"/>
</dbReference>
<protein>
    <submittedName>
        <fullName evidence="1">UPF0149 family protein</fullName>
    </submittedName>
</protein>
<dbReference type="RefSeq" id="WP_261521375.1">
    <property type="nucleotide sequence ID" value="NZ_JAODNW010000018.1"/>
</dbReference>
<dbReference type="Gene3D" id="1.20.120.740">
    <property type="entry name" value="YgfB uncharacterised protein family UPF0149, PF03695"/>
    <property type="match status" value="1"/>
</dbReference>
<comment type="caution">
    <text evidence="1">The sequence shown here is derived from an EMBL/GenBank/DDBJ whole genome shotgun (WGS) entry which is preliminary data.</text>
</comment>
<dbReference type="Proteomes" id="UP001589755">
    <property type="component" value="Unassembled WGS sequence"/>
</dbReference>
<sequence length="223" mass="24970">MTLPRRLKQLDRQLARLPADSDAMLLSEFDGFIAGILVCPELIMPSEWLPFVWGGGEGQTAPVFENAGQLESVTRLVMEHYNATANDLHRCRYAPVFEVDTRHDEVLWEFWIDGFALAMQLRPASWAELMEGDEDTQIAIAGLVALAEISRDESGLFGPDIDELVDNAPELIAHWVETLNAWRLGQHRDDRPDDPLSSFTKVGRNDPCPCGSGKKYKQCCGLN</sequence>
<dbReference type="Gene3D" id="3.10.450.50">
    <property type="match status" value="1"/>
</dbReference>
<name>A0ABV6D686_9HYPH</name>
<gene>
    <name evidence="1" type="ORF">ACFFJ2_07020</name>
</gene>
<evidence type="ECO:0000313" key="2">
    <source>
        <dbReference type="Proteomes" id="UP001589755"/>
    </source>
</evidence>
<accession>A0ABV6D686</accession>
<dbReference type="InterPro" id="IPR011978">
    <property type="entry name" value="YgfB-like"/>
</dbReference>
<dbReference type="SUPFAM" id="SSF101327">
    <property type="entry name" value="YgfB-like"/>
    <property type="match status" value="1"/>
</dbReference>
<dbReference type="Pfam" id="PF02810">
    <property type="entry name" value="SEC-C"/>
    <property type="match status" value="1"/>
</dbReference>
<keyword evidence="2" id="KW-1185">Reference proteome</keyword>
<dbReference type="SUPFAM" id="SSF103642">
    <property type="entry name" value="Sec-C motif"/>
    <property type="match status" value="1"/>
</dbReference>
<proteinExistence type="predicted"/>
<dbReference type="EMBL" id="JBHLXD010000009">
    <property type="protein sequence ID" value="MFC0208149.1"/>
    <property type="molecule type" value="Genomic_DNA"/>
</dbReference>
<organism evidence="1 2">
    <name type="scientific">Chelativorans intermedius</name>
    <dbReference type="NCBI Taxonomy" id="515947"/>
    <lineage>
        <taxon>Bacteria</taxon>
        <taxon>Pseudomonadati</taxon>
        <taxon>Pseudomonadota</taxon>
        <taxon>Alphaproteobacteria</taxon>
        <taxon>Hyphomicrobiales</taxon>
        <taxon>Phyllobacteriaceae</taxon>
        <taxon>Chelativorans</taxon>
    </lineage>
</organism>
<reference evidence="1 2" key="1">
    <citation type="submission" date="2024-09" db="EMBL/GenBank/DDBJ databases">
        <authorList>
            <person name="Sun Q."/>
            <person name="Mori K."/>
        </authorList>
    </citation>
    <scope>NUCLEOTIDE SEQUENCE [LARGE SCALE GENOMIC DNA]</scope>
    <source>
        <strain evidence="1 2">CCM 8543</strain>
    </source>
</reference>
<evidence type="ECO:0000313" key="1">
    <source>
        <dbReference type="EMBL" id="MFC0208149.1"/>
    </source>
</evidence>